<dbReference type="PANTHER" id="PTHR45586">
    <property type="entry name" value="TPR REPEAT-CONTAINING PROTEIN PA4667"/>
    <property type="match status" value="1"/>
</dbReference>
<feature type="repeat" description="TPR" evidence="3">
    <location>
        <begin position="402"/>
        <end position="435"/>
    </location>
</feature>
<dbReference type="Pfam" id="PF13432">
    <property type="entry name" value="TPR_16"/>
    <property type="match status" value="5"/>
</dbReference>
<dbReference type="RefSeq" id="WP_117298641.1">
    <property type="nucleotide sequence ID" value="NZ_QVQT02000002.1"/>
</dbReference>
<organism evidence="5 6">
    <name type="scientific">Paracidobacterium acidisoli</name>
    <dbReference type="NCBI Taxonomy" id="2303751"/>
    <lineage>
        <taxon>Bacteria</taxon>
        <taxon>Pseudomonadati</taxon>
        <taxon>Acidobacteriota</taxon>
        <taxon>Terriglobia</taxon>
        <taxon>Terriglobales</taxon>
        <taxon>Acidobacteriaceae</taxon>
        <taxon>Paracidobacterium</taxon>
    </lineage>
</organism>
<dbReference type="SUPFAM" id="SSF48452">
    <property type="entry name" value="TPR-like"/>
    <property type="match status" value="3"/>
</dbReference>
<keyword evidence="4" id="KW-0732">Signal</keyword>
<dbReference type="AlphaFoldDB" id="A0A372ISL8"/>
<proteinExistence type="predicted"/>
<evidence type="ECO:0000313" key="5">
    <source>
        <dbReference type="EMBL" id="RFU17894.1"/>
    </source>
</evidence>
<dbReference type="InterPro" id="IPR011990">
    <property type="entry name" value="TPR-like_helical_dom_sf"/>
</dbReference>
<keyword evidence="2 3" id="KW-0802">TPR repeat</keyword>
<feature type="repeat" description="TPR" evidence="3">
    <location>
        <begin position="300"/>
        <end position="333"/>
    </location>
</feature>
<dbReference type="SMART" id="SM00028">
    <property type="entry name" value="TPR"/>
    <property type="match status" value="12"/>
</dbReference>
<evidence type="ECO:0000256" key="3">
    <source>
        <dbReference type="PROSITE-ProRule" id="PRU00339"/>
    </source>
</evidence>
<feature type="repeat" description="TPR" evidence="3">
    <location>
        <begin position="232"/>
        <end position="265"/>
    </location>
</feature>
<feature type="repeat" description="TPR" evidence="3">
    <location>
        <begin position="95"/>
        <end position="128"/>
    </location>
</feature>
<dbReference type="Proteomes" id="UP000264702">
    <property type="component" value="Unassembled WGS sequence"/>
</dbReference>
<comment type="caution">
    <text evidence="5">The sequence shown here is derived from an EMBL/GenBank/DDBJ whole genome shotgun (WGS) entry which is preliminary data.</text>
</comment>
<accession>A0A372ISL8</accession>
<dbReference type="Gene3D" id="1.25.40.10">
    <property type="entry name" value="Tetratricopeptide repeat domain"/>
    <property type="match status" value="5"/>
</dbReference>
<name>A0A372ISL8_9BACT</name>
<dbReference type="OrthoDB" id="101009at2"/>
<dbReference type="PROSITE" id="PS50005">
    <property type="entry name" value="TPR"/>
    <property type="match status" value="8"/>
</dbReference>
<gene>
    <name evidence="5" type="ORF">D0Y96_07265</name>
</gene>
<protein>
    <submittedName>
        <fullName evidence="5">Uncharacterized protein</fullName>
    </submittedName>
</protein>
<reference evidence="5 6" key="1">
    <citation type="submission" date="2018-08" db="EMBL/GenBank/DDBJ databases">
        <title>Acidipila sp. 4G-K13, an acidobacterium isolated from forest soil.</title>
        <authorList>
            <person name="Gao Z.-H."/>
            <person name="Qiu L.-H."/>
        </authorList>
    </citation>
    <scope>NUCLEOTIDE SEQUENCE [LARGE SCALE GENOMIC DNA]</scope>
    <source>
        <strain evidence="5 6">4G-K13</strain>
    </source>
</reference>
<dbReference type="EMBL" id="QVQT01000002">
    <property type="protein sequence ID" value="RFU17894.1"/>
    <property type="molecule type" value="Genomic_DNA"/>
</dbReference>
<dbReference type="PANTHER" id="PTHR45586:SF1">
    <property type="entry name" value="LIPOPOLYSACCHARIDE ASSEMBLY PROTEIN B"/>
    <property type="match status" value="1"/>
</dbReference>
<feature type="repeat" description="TPR" evidence="3">
    <location>
        <begin position="61"/>
        <end position="94"/>
    </location>
</feature>
<feature type="repeat" description="TPR" evidence="3">
    <location>
        <begin position="129"/>
        <end position="162"/>
    </location>
</feature>
<evidence type="ECO:0000256" key="1">
    <source>
        <dbReference type="ARBA" id="ARBA00022737"/>
    </source>
</evidence>
<feature type="signal peptide" evidence="4">
    <location>
        <begin position="1"/>
        <end position="39"/>
    </location>
</feature>
<sequence length="557" mass="59622">MSLSETGQEKHRRIAAGRCVNAALFALLALCLASSAAFAQNPSGCSGSADLEHAVAAHPSASAWNALGAWFGSRNQLTCAIGSFESALRLAPDSWESHYDLALALLNQGNAARAVQQLRRASQLRPASLQIHAALGVALSRTGQNDAAIPEFRIVLRSDPSSLAALDGIAKALTAQKKYAEAIAALRSAPHDESHHDEPLQLDLAAAYSGEGDTASAIRILSALLAGNPSNLQAQVNLGLVFASASRYGEAEDALRKADALSPDNPAVLTPLAMVLSRLDQKDQAIDVLRKVCVIEPSSPEAHLNLGIALADEVQLSNALAEFTQAVRLAPGSAAAHYNLGRLLLDMQRNSEAKPELEASVHLDPALSGSWYLLGLIAMHSSNDSEAIADFQKVAALDPHNPEAHYMLGREMLNKDDRAGAIAEWRKTIAIQPNYGEALYNLARLLAKSDPQESKLLESRFQNMQQQQHITDRAHLLGNFALASAGAHDWPQAISQMKQALAICGACSDLPQLHKDLGLIYCHSGDFEHGREELLAAQKLSPSDEDIRKSLQILAKQ</sequence>
<keyword evidence="6" id="KW-1185">Reference proteome</keyword>
<evidence type="ECO:0000256" key="4">
    <source>
        <dbReference type="SAM" id="SignalP"/>
    </source>
</evidence>
<feature type="chain" id="PRO_5016911093" evidence="4">
    <location>
        <begin position="40"/>
        <end position="557"/>
    </location>
</feature>
<evidence type="ECO:0000256" key="2">
    <source>
        <dbReference type="ARBA" id="ARBA00022803"/>
    </source>
</evidence>
<feature type="repeat" description="TPR" evidence="3">
    <location>
        <begin position="368"/>
        <end position="401"/>
    </location>
</feature>
<feature type="repeat" description="TPR" evidence="3">
    <location>
        <begin position="334"/>
        <end position="367"/>
    </location>
</feature>
<keyword evidence="1" id="KW-0677">Repeat</keyword>
<evidence type="ECO:0000313" key="6">
    <source>
        <dbReference type="Proteomes" id="UP000264702"/>
    </source>
</evidence>
<dbReference type="InterPro" id="IPR019734">
    <property type="entry name" value="TPR_rpt"/>
</dbReference>
<dbReference type="InterPro" id="IPR051012">
    <property type="entry name" value="CellSynth/LPSAsmb/PSIAsmb"/>
</dbReference>